<gene>
    <name evidence="3" type="ORF">Ccrd_000267</name>
</gene>
<comment type="caution">
    <text evidence="3">The sequence shown here is derived from an EMBL/GenBank/DDBJ whole genome shotgun (WGS) entry which is preliminary data.</text>
</comment>
<evidence type="ECO:0000256" key="1">
    <source>
        <dbReference type="ARBA" id="ARBA00022737"/>
    </source>
</evidence>
<dbReference type="InterPro" id="IPR051222">
    <property type="entry name" value="PPR/CCM1_RNA-binding"/>
</dbReference>
<feature type="repeat" description="PPR" evidence="2">
    <location>
        <begin position="92"/>
        <end position="126"/>
    </location>
</feature>
<dbReference type="PANTHER" id="PTHR47942:SF16">
    <property type="entry name" value="PENTATRICOPEPTIDE REPEAT DOMAIN CONTAINING PROTEIN-RELATED"/>
    <property type="match status" value="1"/>
</dbReference>
<dbReference type="OMA" id="NCCPNVR"/>
<feature type="repeat" description="PPR" evidence="2">
    <location>
        <begin position="162"/>
        <end position="196"/>
    </location>
</feature>
<feature type="repeat" description="PPR" evidence="2">
    <location>
        <begin position="373"/>
        <end position="407"/>
    </location>
</feature>
<dbReference type="InterPro" id="IPR011990">
    <property type="entry name" value="TPR-like_helical_dom_sf"/>
</dbReference>
<evidence type="ECO:0000256" key="2">
    <source>
        <dbReference type="PROSITE-ProRule" id="PRU00708"/>
    </source>
</evidence>
<dbReference type="EMBL" id="LEKV01003824">
    <property type="protein sequence ID" value="KVH97608.1"/>
    <property type="molecule type" value="Genomic_DNA"/>
</dbReference>
<dbReference type="Pfam" id="PF13041">
    <property type="entry name" value="PPR_2"/>
    <property type="match status" value="2"/>
</dbReference>
<dbReference type="PROSITE" id="PS51375">
    <property type="entry name" value="PPR"/>
    <property type="match status" value="5"/>
</dbReference>
<dbReference type="Pfam" id="PF13812">
    <property type="entry name" value="PPR_3"/>
    <property type="match status" value="2"/>
</dbReference>
<reference evidence="3 4" key="1">
    <citation type="journal article" date="2016" name="Sci. Rep.">
        <title>The genome sequence of the outbreeding globe artichoke constructed de novo incorporating a phase-aware low-pass sequencing strategy of F1 progeny.</title>
        <authorList>
            <person name="Scaglione D."/>
            <person name="Reyes-Chin-Wo S."/>
            <person name="Acquadro A."/>
            <person name="Froenicke L."/>
            <person name="Portis E."/>
            <person name="Beitel C."/>
            <person name="Tirone M."/>
            <person name="Mauro R."/>
            <person name="Lo Monaco A."/>
            <person name="Mauromicale G."/>
            <person name="Faccioli P."/>
            <person name="Cattivelli L."/>
            <person name="Rieseberg L."/>
            <person name="Michelmore R."/>
            <person name="Lanteri S."/>
        </authorList>
    </citation>
    <scope>NUCLEOTIDE SEQUENCE [LARGE SCALE GENOMIC DNA]</scope>
    <source>
        <strain evidence="3">2C</strain>
    </source>
</reference>
<accession>A0A103XVE9</accession>
<dbReference type="Gene3D" id="1.25.40.10">
    <property type="entry name" value="Tetratricopeptide repeat domain"/>
    <property type="match status" value="3"/>
</dbReference>
<keyword evidence="4" id="KW-1185">Reference proteome</keyword>
<protein>
    <submittedName>
        <fullName evidence="3">Pentatricopeptide repeat-containing protein</fullName>
    </submittedName>
</protein>
<dbReference type="AlphaFoldDB" id="A0A103XVE9"/>
<name>A0A103XVE9_CYNCS</name>
<dbReference type="Proteomes" id="UP000243975">
    <property type="component" value="Unassembled WGS sequence"/>
</dbReference>
<feature type="repeat" description="PPR" evidence="2">
    <location>
        <begin position="127"/>
        <end position="161"/>
    </location>
</feature>
<dbReference type="NCBIfam" id="TIGR00756">
    <property type="entry name" value="PPR"/>
    <property type="match status" value="5"/>
</dbReference>
<evidence type="ECO:0000313" key="3">
    <source>
        <dbReference type="EMBL" id="KVH97608.1"/>
    </source>
</evidence>
<feature type="repeat" description="PPR" evidence="2">
    <location>
        <begin position="338"/>
        <end position="372"/>
    </location>
</feature>
<keyword evidence="1" id="KW-0677">Repeat</keyword>
<dbReference type="OrthoDB" id="185373at2759"/>
<proteinExistence type="predicted"/>
<sequence length="452" mass="51571">MEQYKARLLRLVQSGRFEDTDIDQLRVLIIKSCKTKEQLTDIVDFFDDLRKKGLAYGPYSSSTLLHQLAQFKMVKTAQRTFVNMIASGFKPNLWTYMPIINMLCRHALVPEAESYLDRMLKFGVCPNVYVFTSLILGYCRDKDIKSGFRVWKEMTDQGITPNTLTYNHLINALCHVGRVDDALDMLNTMIGNGIEPTARTFTLPISSMREADMAMKTLDLVVIMRKRGCPPNAEHYSPLIGGLFKISQPKLAIGVHHHTVKSRMIPLNTSTYNDLLHGLRTTRMFDAALMNFDWMEGHNNLSNSITYGEIIRVWCLIGNLNKGMMLLSKMTNVDPLPTVVSYNILMYGCIEQMDLQNAVRLLSLMKENGLKPDQRTYVVLINGFCKAGDLDRGLALFGEMVEQKVIPNEYHYTPLIDAHIKQDQVEIVLFLLREEGCRPEAEVYNSIIDCFL</sequence>
<dbReference type="PANTHER" id="PTHR47942">
    <property type="entry name" value="TETRATRICOPEPTIDE REPEAT (TPR)-LIKE SUPERFAMILY PROTEIN-RELATED"/>
    <property type="match status" value="1"/>
</dbReference>
<organism evidence="3 4">
    <name type="scientific">Cynara cardunculus var. scolymus</name>
    <name type="common">Globe artichoke</name>
    <name type="synonym">Cynara scolymus</name>
    <dbReference type="NCBI Taxonomy" id="59895"/>
    <lineage>
        <taxon>Eukaryota</taxon>
        <taxon>Viridiplantae</taxon>
        <taxon>Streptophyta</taxon>
        <taxon>Embryophyta</taxon>
        <taxon>Tracheophyta</taxon>
        <taxon>Spermatophyta</taxon>
        <taxon>Magnoliopsida</taxon>
        <taxon>eudicotyledons</taxon>
        <taxon>Gunneridae</taxon>
        <taxon>Pentapetalae</taxon>
        <taxon>asterids</taxon>
        <taxon>campanulids</taxon>
        <taxon>Asterales</taxon>
        <taxon>Asteraceae</taxon>
        <taxon>Carduoideae</taxon>
        <taxon>Cardueae</taxon>
        <taxon>Carduinae</taxon>
        <taxon>Cynara</taxon>
    </lineage>
</organism>
<evidence type="ECO:0000313" key="4">
    <source>
        <dbReference type="Proteomes" id="UP000243975"/>
    </source>
</evidence>
<dbReference type="InterPro" id="IPR002885">
    <property type="entry name" value="PPR_rpt"/>
</dbReference>
<dbReference type="Gramene" id="KVH97608">
    <property type="protein sequence ID" value="KVH97608"/>
    <property type="gene ID" value="Ccrd_000267"/>
</dbReference>